<dbReference type="Gene3D" id="3.30.870.10">
    <property type="entry name" value="Endonuclease Chain A"/>
    <property type="match status" value="2"/>
</dbReference>
<dbReference type="eggNOG" id="COG1502">
    <property type="taxonomic scope" value="Bacteria"/>
</dbReference>
<dbReference type="Pfam" id="PF13091">
    <property type="entry name" value="PLDc_2"/>
    <property type="match status" value="2"/>
</dbReference>
<feature type="domain" description="PLD phosphodiesterase" evidence="1">
    <location>
        <begin position="308"/>
        <end position="335"/>
    </location>
</feature>
<dbReference type="InterPro" id="IPR001736">
    <property type="entry name" value="PLipase_D/transphosphatidylase"/>
</dbReference>
<evidence type="ECO:0000259" key="1">
    <source>
        <dbReference type="PROSITE" id="PS50035"/>
    </source>
</evidence>
<comment type="caution">
    <text evidence="2">The sequence shown here is derived from an EMBL/GenBank/DDBJ whole genome shotgun (WGS) entry which is preliminary data.</text>
</comment>
<accession>V6SSU6</accession>
<protein>
    <submittedName>
        <fullName evidence="2">Phospholipase D/Transphosphatidylase</fullName>
    </submittedName>
</protein>
<evidence type="ECO:0000313" key="3">
    <source>
        <dbReference type="Proteomes" id="UP000018004"/>
    </source>
</evidence>
<organism evidence="2 3">
    <name type="scientific">Flavobacterium limnosediminis JC2902</name>
    <dbReference type="NCBI Taxonomy" id="1341181"/>
    <lineage>
        <taxon>Bacteria</taxon>
        <taxon>Pseudomonadati</taxon>
        <taxon>Bacteroidota</taxon>
        <taxon>Flavobacteriia</taxon>
        <taxon>Flavobacteriales</taxon>
        <taxon>Flavobacteriaceae</taxon>
        <taxon>Flavobacterium</taxon>
    </lineage>
</organism>
<dbReference type="STRING" id="1341181.FLJC2902T_09360"/>
<dbReference type="EMBL" id="AVGG01000002">
    <property type="protein sequence ID" value="ESU29529.1"/>
    <property type="molecule type" value="Genomic_DNA"/>
</dbReference>
<gene>
    <name evidence="2" type="ORF">FLJC2902T_09360</name>
</gene>
<sequence>MPILLIILTLLTLKLLPNNINFKWVKMEKSSQHNLTTETITLVYSGGDYFDRLEKLINEASTEIHFQTYILEDDATGNKIINALKKAVLRKVKVFLLLDGLGSRALSEKFVNDLRLSGIQFRFFSPLFSYHTFYFGRRLHHKIVVADAKTVLIGGINIAKKYEGNTTEVPWLDYAVMINDTTVGKQAQAICHYYFLKKRNRIFKKKQTGYLQNQTIAKLLQNDWLRRKNEIQSSYLKSIQMAQTEIIIVCGYFLPGRKLTQTLKKAAERKVRILLILSGISDVPLVKSAISFYYAFLLRNNIELYEWNQSILHGKSAVVDRKWTTIGSFNLNHLSSHASIETNVGIHSVPFAEMYQKHLEDIISQCNQITSESFQPQNKLLPRFKQWISYYIVRFFETLLTFLPYNRFLKNSLK</sequence>
<dbReference type="PATRIC" id="fig|1341181.4.peg.928"/>
<feature type="domain" description="PLD phosphodiesterase" evidence="1">
    <location>
        <begin position="135"/>
        <end position="162"/>
    </location>
</feature>
<evidence type="ECO:0000313" key="2">
    <source>
        <dbReference type="EMBL" id="ESU29529.1"/>
    </source>
</evidence>
<dbReference type="PANTHER" id="PTHR21248:SF22">
    <property type="entry name" value="PHOSPHOLIPASE D"/>
    <property type="match status" value="1"/>
</dbReference>
<dbReference type="SUPFAM" id="SSF56024">
    <property type="entry name" value="Phospholipase D/nuclease"/>
    <property type="match status" value="2"/>
</dbReference>
<dbReference type="GO" id="GO:0030572">
    <property type="term" value="F:phosphatidyltransferase activity"/>
    <property type="evidence" value="ECO:0007669"/>
    <property type="project" value="UniProtKB-ARBA"/>
</dbReference>
<dbReference type="SMART" id="SM00155">
    <property type="entry name" value="PLDc"/>
    <property type="match status" value="2"/>
</dbReference>
<dbReference type="CDD" id="cd09110">
    <property type="entry name" value="PLDc_CLS_1"/>
    <property type="match status" value="1"/>
</dbReference>
<dbReference type="GO" id="GO:0032049">
    <property type="term" value="P:cardiolipin biosynthetic process"/>
    <property type="evidence" value="ECO:0007669"/>
    <property type="project" value="UniProtKB-ARBA"/>
</dbReference>
<dbReference type="AlphaFoldDB" id="V6SSU6"/>
<dbReference type="PANTHER" id="PTHR21248">
    <property type="entry name" value="CARDIOLIPIN SYNTHASE"/>
    <property type="match status" value="1"/>
</dbReference>
<dbReference type="InterPro" id="IPR025202">
    <property type="entry name" value="PLD-like_dom"/>
</dbReference>
<name>V6SSU6_9FLAO</name>
<keyword evidence="3" id="KW-1185">Reference proteome</keyword>
<reference evidence="2 3" key="1">
    <citation type="submission" date="2013-08" db="EMBL/GenBank/DDBJ databases">
        <title>Flavobacterium limnosediminis JC2902 genome sequencing.</title>
        <authorList>
            <person name="Lee K."/>
            <person name="Yi H."/>
            <person name="Park S."/>
            <person name="Chun J."/>
        </authorList>
    </citation>
    <scope>NUCLEOTIDE SEQUENCE [LARGE SCALE GENOMIC DNA]</scope>
    <source>
        <strain evidence="2 3">JC2902</strain>
    </source>
</reference>
<dbReference type="Proteomes" id="UP000018004">
    <property type="component" value="Unassembled WGS sequence"/>
</dbReference>
<dbReference type="PROSITE" id="PS50035">
    <property type="entry name" value="PLD"/>
    <property type="match status" value="2"/>
</dbReference>
<proteinExistence type="predicted"/>